<dbReference type="AlphaFoldDB" id="A0A7X5YFF5"/>
<protein>
    <submittedName>
        <fullName evidence="5">DUF4974 domain-containing protein</fullName>
    </submittedName>
    <submittedName>
        <fullName evidence="4">Ferric-dicitrate binding protein FerR (Iron transport regulator)</fullName>
    </submittedName>
</protein>
<evidence type="ECO:0000313" key="5">
    <source>
        <dbReference type="EMBL" id="WOF13735.1"/>
    </source>
</evidence>
<dbReference type="Gene3D" id="2.60.120.1440">
    <property type="match status" value="1"/>
</dbReference>
<evidence type="ECO:0000313" key="4">
    <source>
        <dbReference type="EMBL" id="NJC19764.1"/>
    </source>
</evidence>
<dbReference type="Proteomes" id="UP001302374">
    <property type="component" value="Chromosome"/>
</dbReference>
<gene>
    <name evidence="5" type="ORF">F1644_16345</name>
    <name evidence="4" type="ORF">GGR15_003402</name>
</gene>
<evidence type="ECO:0000313" key="7">
    <source>
        <dbReference type="Proteomes" id="UP001302374"/>
    </source>
</evidence>
<dbReference type="PANTHER" id="PTHR30273:SF2">
    <property type="entry name" value="PROTEIN FECR"/>
    <property type="match status" value="1"/>
</dbReference>
<evidence type="ECO:0000259" key="3">
    <source>
        <dbReference type="Pfam" id="PF16344"/>
    </source>
</evidence>
<evidence type="ECO:0000313" key="6">
    <source>
        <dbReference type="Proteomes" id="UP000576368"/>
    </source>
</evidence>
<feature type="region of interest" description="Disordered" evidence="1">
    <location>
        <begin position="1"/>
        <end position="33"/>
    </location>
</feature>
<sequence>MHDKDNNIKNGDFDQKSTPDKSSRPSPTNDFGTQNSIEDMLFNILNDTASPEEFLTFKEWIKDDSHEKYFQQFKQLWNATTHASISAQEKAKAFRQYQKYILSTPHGKRHNYLRQIPKYAAIIIFSLSIGYYLATQQESPVQPLPSAQIQHFQSPTLIRADGSIINLITTDTTLQEKDGTQLHRSGDRQIRYQKNNSVATQEIYNTLNIPRGERFNITLADGTKVWLNSESSLIFPVNFVGKERVVQLTGQAYFEVQKDSLHPFIVKSRNLETRVLGTSFDICSYPDMAETSIILVEGCIQATAYHRKAILHADQQLTLDTLQQKMSITDIDAKLMTQWKDGILRLDNQNFNEMLDKLSRWYGITFVNNASIDSSDRFNGKFHREDIQEAMHIISLSANITYTIKQDTIFIHPK</sequence>
<dbReference type="RefSeq" id="WP_118305533.1">
    <property type="nucleotide sequence ID" value="NZ_BMPA01000012.1"/>
</dbReference>
<dbReference type="InterPro" id="IPR032508">
    <property type="entry name" value="FecR_C"/>
</dbReference>
<dbReference type="GO" id="GO:0016989">
    <property type="term" value="F:sigma factor antagonist activity"/>
    <property type="evidence" value="ECO:0007669"/>
    <property type="project" value="TreeGrafter"/>
</dbReference>
<feature type="compositionally biased region" description="Basic and acidic residues" evidence="1">
    <location>
        <begin position="1"/>
        <end position="23"/>
    </location>
</feature>
<feature type="domain" description="FecR protein" evidence="2">
    <location>
        <begin position="206"/>
        <end position="298"/>
    </location>
</feature>
<feature type="domain" description="Protein FecR C-terminal" evidence="3">
    <location>
        <begin position="344"/>
        <end position="411"/>
    </location>
</feature>
<name>A0A7X5YFF5_9BACT</name>
<dbReference type="Proteomes" id="UP000576368">
    <property type="component" value="Unassembled WGS sequence"/>
</dbReference>
<dbReference type="InterPro" id="IPR012373">
    <property type="entry name" value="Ferrdict_sens_TM"/>
</dbReference>
<keyword evidence="7" id="KW-1185">Reference proteome</keyword>
<dbReference type="Pfam" id="PF16344">
    <property type="entry name" value="FecR_C"/>
    <property type="match status" value="1"/>
</dbReference>
<evidence type="ECO:0000259" key="2">
    <source>
        <dbReference type="Pfam" id="PF04773"/>
    </source>
</evidence>
<organism evidence="4 6">
    <name type="scientific">Butyricimonas paravirosa</name>
    <dbReference type="NCBI Taxonomy" id="1472417"/>
    <lineage>
        <taxon>Bacteria</taxon>
        <taxon>Pseudomonadati</taxon>
        <taxon>Bacteroidota</taxon>
        <taxon>Bacteroidia</taxon>
        <taxon>Bacteroidales</taxon>
        <taxon>Odoribacteraceae</taxon>
        <taxon>Butyricimonas</taxon>
    </lineage>
</organism>
<reference evidence="5 7" key="1">
    <citation type="submission" date="2019-09" db="EMBL/GenBank/DDBJ databases">
        <title>Butyricimonas paravirosa DSM 105722 (=214-4 = JCM 18677 = CCUG 65563).</title>
        <authorList>
            <person name="Le Roy T."/>
            <person name="Cani P.D."/>
        </authorList>
    </citation>
    <scope>NUCLEOTIDE SEQUENCE [LARGE SCALE GENOMIC DNA]</scope>
    <source>
        <strain evidence="5 7">DSM 105722</strain>
    </source>
</reference>
<evidence type="ECO:0000256" key="1">
    <source>
        <dbReference type="SAM" id="MobiDB-lite"/>
    </source>
</evidence>
<dbReference type="InterPro" id="IPR006860">
    <property type="entry name" value="FecR"/>
</dbReference>
<dbReference type="GeneID" id="86892898"/>
<accession>A0A7X5YFF5</accession>
<dbReference type="Gene3D" id="3.55.50.30">
    <property type="match status" value="1"/>
</dbReference>
<dbReference type="Pfam" id="PF04773">
    <property type="entry name" value="FecR"/>
    <property type="match status" value="1"/>
</dbReference>
<dbReference type="EMBL" id="CP043839">
    <property type="protein sequence ID" value="WOF13735.1"/>
    <property type="molecule type" value="Genomic_DNA"/>
</dbReference>
<reference evidence="4 6" key="2">
    <citation type="submission" date="2020-03" db="EMBL/GenBank/DDBJ databases">
        <title>Genomic Encyclopedia of Type Strains, Phase IV (KMG-IV): sequencing the most valuable type-strain genomes for metagenomic binning, comparative biology and taxonomic classification.</title>
        <authorList>
            <person name="Goeker M."/>
        </authorList>
    </citation>
    <scope>NUCLEOTIDE SEQUENCE [LARGE SCALE GENOMIC DNA]</scope>
    <source>
        <strain evidence="4 6">DSM 105722</strain>
    </source>
</reference>
<dbReference type="PANTHER" id="PTHR30273">
    <property type="entry name" value="PERIPLASMIC SIGNAL SENSOR AND SIGMA FACTOR ACTIVATOR FECR-RELATED"/>
    <property type="match status" value="1"/>
</dbReference>
<feature type="compositionally biased region" description="Polar residues" evidence="1">
    <location>
        <begin position="24"/>
        <end position="33"/>
    </location>
</feature>
<dbReference type="EMBL" id="JAATLI010000013">
    <property type="protein sequence ID" value="NJC19764.1"/>
    <property type="molecule type" value="Genomic_DNA"/>
</dbReference>
<proteinExistence type="predicted"/>